<gene>
    <name evidence="2" type="ORF">PADG_04629</name>
</gene>
<dbReference type="Proteomes" id="UP000001628">
    <property type="component" value="Unassembled WGS sequence"/>
</dbReference>
<dbReference type="STRING" id="502780.C1GCA7"/>
<reference evidence="2 3" key="1">
    <citation type="journal article" date="2011" name="PLoS Genet.">
        <title>Comparative genomic analysis of human fungal pathogens causing paracoccidioidomycosis.</title>
        <authorList>
            <person name="Desjardins C.A."/>
            <person name="Champion M.D."/>
            <person name="Holder J.W."/>
            <person name="Muszewska A."/>
            <person name="Goldberg J."/>
            <person name="Bailao A.M."/>
            <person name="Brigido M.M."/>
            <person name="Ferreira M.E."/>
            <person name="Garcia A.M."/>
            <person name="Grynberg M."/>
            <person name="Gujja S."/>
            <person name="Heiman D.I."/>
            <person name="Henn M.R."/>
            <person name="Kodira C.D."/>
            <person name="Leon-Narvaez H."/>
            <person name="Longo L.V."/>
            <person name="Ma L.J."/>
            <person name="Malavazi I."/>
            <person name="Matsuo A.L."/>
            <person name="Morais F.V."/>
            <person name="Pereira M."/>
            <person name="Rodriguez-Brito S."/>
            <person name="Sakthikumar S."/>
            <person name="Salem-Izacc S.M."/>
            <person name="Sykes S.M."/>
            <person name="Teixeira M.M."/>
            <person name="Vallejo M.C."/>
            <person name="Walter M.E."/>
            <person name="Yandava C."/>
            <person name="Young S."/>
            <person name="Zeng Q."/>
            <person name="Zucker J."/>
            <person name="Felipe M.S."/>
            <person name="Goldman G.H."/>
            <person name="Haas B.J."/>
            <person name="McEwen J.G."/>
            <person name="Nino-Vega G."/>
            <person name="Puccia R."/>
            <person name="San-Blas G."/>
            <person name="Soares C.M."/>
            <person name="Birren B.W."/>
            <person name="Cuomo C.A."/>
        </authorList>
    </citation>
    <scope>NUCLEOTIDE SEQUENCE [LARGE SCALE GENOMIC DNA]</scope>
    <source>
        <strain evidence="2 3">Pb18</strain>
    </source>
</reference>
<dbReference type="eggNOG" id="ENOG502RJYG">
    <property type="taxonomic scope" value="Eukaryota"/>
</dbReference>
<evidence type="ECO:0000313" key="2">
    <source>
        <dbReference type="EMBL" id="EEH48550.2"/>
    </source>
</evidence>
<protein>
    <submittedName>
        <fullName evidence="2">Uncharacterized protein</fullName>
    </submittedName>
</protein>
<feature type="compositionally biased region" description="Basic and acidic residues" evidence="1">
    <location>
        <begin position="38"/>
        <end position="56"/>
    </location>
</feature>
<sequence length="1021" mass="114745">MPLTHGKKRGSGTASGEAQSGSTGRKYSISRLFVGQHRSREGNSPKDKNPSNKKEGYPPTSESSTSPSRPDNPRRVSGPSIYIPKPAVPAEVQEAYESATHLEEVSDTSNSLSENELKYIFSGAPHFLLEKGKRPQWYPHVIFPWDESTRIQNLTDRNPLQHPSFTLSTLHAHIPVSPENGGIQIYPDTLTAKHGSRRPSFDVGVFEIPSMLSSTAKEDGCIGFRNFMELPILYEPKPMQRSVRHRQFDKHLHLITGSNGKNEPYSDYRPNANLDRLKLIAEGPAAWKRIGVRDCSMETITERLQTLSNVQDQITLQGQSVTLLDRQSVSDLHRHLFSTFLYPPPNNVDAEHPDSFRFQISTLIQVLGIKGAWVDFSLAEWRTRAGQILWEFPPHQDGDCLNNVPKSKSSKIALLERKWLLMQILLSAEILFRADAAAKLRIFNQSTDIPVTASGIYIINGLRSDISDWGLIFCRRVFENLTFHYHPQADLEPATNRIVKEKAKNNQPTPSAAKSKEMQITDCIQLPRHPWQQLEALLVFAEILRWPDFEKMKHIMTEKLEAAFTDRSNLLSMFASPIRTEPLPSNIKPLGKCDMYRRSHTSNLIQLHDRSTFAGNSDLYFGGWISRTWLTGLVMPGESICDILISTLLENDPEAVKRLGPIANLYGAFIYKGRSWWSKACVVGRILASLNESSICMGWISTPVIPLDETGAPLGDGWLEIETINNIKNNVNPRINQGIEVLLDSSPLGVEGDLTATAFSLPLDEAHSGTDLDTHISYESSILSIQRSHNPSVLARPRKATAHLTFTLAPSSSAPSKITFHIKYNVSFISSFPCLPPYGYIAHPNTPFGSQLGRRNRHYHRLNSFRNEKRRSSHNKNDITKKGKPRCYSRLPGHPLHTDSFPYSYIPIHSLPSTPFPPTATPNPPPTEHHSFHFPTHYLSFATDRGPKREQLRQKHTYIIDARGSNDKELFARSWCAMVGVNAVVGRVKRTCMACCIREARAADVPIVIRVGRAAEKCSMR</sequence>
<dbReference type="PANTHER" id="PTHR42345">
    <property type="entry name" value="TPR_REGION DOMAIN-CONTAINING PROTEIN"/>
    <property type="match status" value="1"/>
</dbReference>
<feature type="compositionally biased region" description="Basic residues" evidence="1">
    <location>
        <begin position="1"/>
        <end position="10"/>
    </location>
</feature>
<dbReference type="AlphaFoldDB" id="C1GCA7"/>
<dbReference type="GeneID" id="22583710"/>
<dbReference type="PANTHER" id="PTHR42345:SF2">
    <property type="entry name" value="HELICASE-LIKE PROTEIN"/>
    <property type="match status" value="1"/>
</dbReference>
<organism evidence="2 3">
    <name type="scientific">Paracoccidioides brasiliensis (strain Pb18)</name>
    <dbReference type="NCBI Taxonomy" id="502780"/>
    <lineage>
        <taxon>Eukaryota</taxon>
        <taxon>Fungi</taxon>
        <taxon>Dikarya</taxon>
        <taxon>Ascomycota</taxon>
        <taxon>Pezizomycotina</taxon>
        <taxon>Eurotiomycetes</taxon>
        <taxon>Eurotiomycetidae</taxon>
        <taxon>Onygenales</taxon>
        <taxon>Ajellomycetaceae</taxon>
        <taxon>Paracoccidioides</taxon>
    </lineage>
</organism>
<feature type="region of interest" description="Disordered" evidence="1">
    <location>
        <begin position="1"/>
        <end position="84"/>
    </location>
</feature>
<dbReference type="RefSeq" id="XP_010760080.1">
    <property type="nucleotide sequence ID" value="XM_010761778.1"/>
</dbReference>
<dbReference type="VEuPathDB" id="FungiDB:PADG_04629"/>
<dbReference type="OMA" id="VFEVPNM"/>
<evidence type="ECO:0000256" key="1">
    <source>
        <dbReference type="SAM" id="MobiDB-lite"/>
    </source>
</evidence>
<dbReference type="KEGG" id="pbn:PADG_04629"/>
<dbReference type="InParanoid" id="C1GCA7"/>
<feature type="compositionally biased region" description="Low complexity" evidence="1">
    <location>
        <begin position="58"/>
        <end position="69"/>
    </location>
</feature>
<keyword evidence="3" id="KW-1185">Reference proteome</keyword>
<dbReference type="HOGENOM" id="CLU_003431_0_0_1"/>
<name>C1GCA7_PARBD</name>
<feature type="compositionally biased region" description="Polar residues" evidence="1">
    <location>
        <begin position="12"/>
        <end position="25"/>
    </location>
</feature>
<feature type="region of interest" description="Disordered" evidence="1">
    <location>
        <begin position="867"/>
        <end position="888"/>
    </location>
</feature>
<dbReference type="EMBL" id="KN275961">
    <property type="protein sequence ID" value="EEH48550.2"/>
    <property type="molecule type" value="Genomic_DNA"/>
</dbReference>
<accession>C1GCA7</accession>
<proteinExistence type="predicted"/>
<evidence type="ECO:0000313" key="3">
    <source>
        <dbReference type="Proteomes" id="UP000001628"/>
    </source>
</evidence>
<dbReference type="OrthoDB" id="20872at2759"/>